<evidence type="ECO:0000256" key="1">
    <source>
        <dbReference type="SAM" id="MobiDB-lite"/>
    </source>
</evidence>
<name>A0A0L0DGE2_THETB</name>
<organism evidence="3 4">
    <name type="scientific">Thecamonas trahens ATCC 50062</name>
    <dbReference type="NCBI Taxonomy" id="461836"/>
    <lineage>
        <taxon>Eukaryota</taxon>
        <taxon>Apusozoa</taxon>
        <taxon>Apusomonadida</taxon>
        <taxon>Apusomonadidae</taxon>
        <taxon>Thecamonas</taxon>
    </lineage>
</organism>
<evidence type="ECO:0000313" key="3">
    <source>
        <dbReference type="EMBL" id="KNC51402.1"/>
    </source>
</evidence>
<evidence type="ECO:0000313" key="4">
    <source>
        <dbReference type="Proteomes" id="UP000054408"/>
    </source>
</evidence>
<evidence type="ECO:0000259" key="2">
    <source>
        <dbReference type="Pfam" id="PF09418"/>
    </source>
</evidence>
<dbReference type="InterPro" id="IPR057668">
    <property type="entry name" value="E2_Ub-conjug_enz_C"/>
</dbReference>
<feature type="domain" description="Non-canonical E2 ubiquitin-conjugating enzyme C-terminal" evidence="2">
    <location>
        <begin position="126"/>
        <end position="582"/>
    </location>
</feature>
<dbReference type="PANTHER" id="PTHR31560:SF0">
    <property type="entry name" value="UPF0652 PROTEIN C22H10.08"/>
    <property type="match status" value="1"/>
</dbReference>
<dbReference type="PANTHER" id="PTHR31560">
    <property type="entry name" value="UPF0652 PROTEIN C16A11.03C-RELATED"/>
    <property type="match status" value="1"/>
</dbReference>
<dbReference type="InterPro" id="IPR018553">
    <property type="entry name" value="E2_Ub-conjug_enz"/>
</dbReference>
<dbReference type="AlphaFoldDB" id="A0A0L0DGE2"/>
<protein>
    <recommendedName>
        <fullName evidence="2">Non-canonical E2 ubiquitin-conjugating enzyme C-terminal domain-containing protein</fullName>
    </recommendedName>
</protein>
<dbReference type="eggNOG" id="ENOG502QRJJ">
    <property type="taxonomic scope" value="Eukaryota"/>
</dbReference>
<feature type="region of interest" description="Disordered" evidence="1">
    <location>
        <begin position="15"/>
        <end position="57"/>
    </location>
</feature>
<proteinExistence type="predicted"/>
<dbReference type="GeneID" id="25566474"/>
<sequence length="584" mass="63609">MSTEPEPSERVLRLRELLDASDDDDDDLADSLSPAVSGGEATATGANAHMASPSGFGGTRASHVPKILDGAVSSLAPALAAAGLSGGDDTAVDMDEVVAAGVGMPLSGREDAGGEAAGEVLDYAERAKYIPMRLTAKERKLLRLVKNAVRVLPYTDRVDKVFRHAAKRTMVQIKNIAALCSGIITASAMEEGRTVVDSRDFNRYAKFLRRVFEVYRRHQVSNPDCDRDLYVKLIYILQDSQSAGVQELLGFSLVKEIKTVATYLRSVGAEGLLHEPALATATREIMPEGKSRPVINAEIKAKERAQRVLARKYMSSRADEDDIAQAIYSMADNFAYLRFARVPVVQLQGYLASYFDPQTVDGEYSLAIAEGVGGARLTHGHARQFQFVNQTLRLWSAVTFDMFHLWYLADADLLDPASPYELRDTGQGLNRVQAAPRIARAMRSLVNTVQASFRGAWVGSAVVHVGDDMVPNALAFIDKYNAVARACTPIVTAVNNLGQLVDDDNIIESFVNSAWTDLPTARLAILHDLFLHAFDGSGGANFIQAGSCIDGRLTSLWSWCQALPSKPYYDLFKLTGFVGFDGEM</sequence>
<keyword evidence="4" id="KW-1185">Reference proteome</keyword>
<dbReference type="OMA" id="GANAHMA"/>
<dbReference type="EMBL" id="GL349467">
    <property type="protein sequence ID" value="KNC51402.1"/>
    <property type="molecule type" value="Genomic_DNA"/>
</dbReference>
<dbReference type="OrthoDB" id="406045at2759"/>
<dbReference type="Pfam" id="PF09418">
    <property type="entry name" value="DUF2009"/>
    <property type="match status" value="1"/>
</dbReference>
<dbReference type="RefSeq" id="XP_013756069.1">
    <property type="nucleotide sequence ID" value="XM_013900615.1"/>
</dbReference>
<feature type="compositionally biased region" description="Acidic residues" evidence="1">
    <location>
        <begin position="19"/>
        <end position="29"/>
    </location>
</feature>
<accession>A0A0L0DGE2</accession>
<reference evidence="3 4" key="1">
    <citation type="submission" date="2010-05" db="EMBL/GenBank/DDBJ databases">
        <title>The Genome Sequence of Thecamonas trahens ATCC 50062.</title>
        <authorList>
            <consortium name="The Broad Institute Genome Sequencing Platform"/>
            <person name="Russ C."/>
            <person name="Cuomo C."/>
            <person name="Shea T."/>
            <person name="Young S.K."/>
            <person name="Zeng Q."/>
            <person name="Koehrsen M."/>
            <person name="Haas B."/>
            <person name="Borodovsky M."/>
            <person name="Guigo R."/>
            <person name="Alvarado L."/>
            <person name="Berlin A."/>
            <person name="Bochicchio J."/>
            <person name="Borenstein D."/>
            <person name="Chapman S."/>
            <person name="Chen Z."/>
            <person name="Freedman E."/>
            <person name="Gellesch M."/>
            <person name="Goldberg J."/>
            <person name="Griggs A."/>
            <person name="Gujja S."/>
            <person name="Heilman E."/>
            <person name="Heiman D."/>
            <person name="Hepburn T."/>
            <person name="Howarth C."/>
            <person name="Jen D."/>
            <person name="Larson L."/>
            <person name="Mehta T."/>
            <person name="Park D."/>
            <person name="Pearson M."/>
            <person name="Roberts A."/>
            <person name="Saif S."/>
            <person name="Shenoy N."/>
            <person name="Sisk P."/>
            <person name="Stolte C."/>
            <person name="Sykes S."/>
            <person name="Thomson T."/>
            <person name="Walk T."/>
            <person name="White J."/>
            <person name="Yandava C."/>
            <person name="Burger G."/>
            <person name="Gray M.W."/>
            <person name="Holland P.W.H."/>
            <person name="King N."/>
            <person name="Lang F.B.F."/>
            <person name="Roger A.J."/>
            <person name="Ruiz-Trillo I."/>
            <person name="Lander E."/>
            <person name="Nusbaum C."/>
        </authorList>
    </citation>
    <scope>NUCLEOTIDE SEQUENCE [LARGE SCALE GENOMIC DNA]</scope>
    <source>
        <strain evidence="3 4">ATCC 50062</strain>
    </source>
</reference>
<dbReference type="Proteomes" id="UP000054408">
    <property type="component" value="Unassembled WGS sequence"/>
</dbReference>
<gene>
    <name evidence="3" type="ORF">AMSG_07586</name>
</gene>